<evidence type="ECO:0000256" key="1">
    <source>
        <dbReference type="ARBA" id="ARBA00006768"/>
    </source>
</evidence>
<name>A0ABU2JL17_9ACTN</name>
<dbReference type="Proteomes" id="UP001183410">
    <property type="component" value="Unassembled WGS sequence"/>
</dbReference>
<dbReference type="InterPro" id="IPR005196">
    <property type="entry name" value="Glyco_hydro_65_N"/>
</dbReference>
<dbReference type="PANTHER" id="PTHR11051:SF8">
    <property type="entry name" value="PROTEIN-GLUCOSYLGALACTOSYLHYDROXYLYSINE GLUCOSIDASE"/>
    <property type="match status" value="1"/>
</dbReference>
<dbReference type="EMBL" id="JAVREO010000002">
    <property type="protein sequence ID" value="MDT0265682.1"/>
    <property type="molecule type" value="Genomic_DNA"/>
</dbReference>
<feature type="compositionally biased region" description="Low complexity" evidence="4">
    <location>
        <begin position="1"/>
        <end position="17"/>
    </location>
</feature>
<evidence type="ECO:0000313" key="7">
    <source>
        <dbReference type="EMBL" id="MDT0265682.1"/>
    </source>
</evidence>
<evidence type="ECO:0000259" key="6">
    <source>
        <dbReference type="Pfam" id="PF03636"/>
    </source>
</evidence>
<dbReference type="PIRSF" id="PIRSF036289">
    <property type="entry name" value="Glycosyl_hydrolase_malt_phosph"/>
    <property type="match status" value="1"/>
</dbReference>
<dbReference type="InterPro" id="IPR017045">
    <property type="entry name" value="Malt_Pase/Glycosyl_Hdrlase"/>
</dbReference>
<evidence type="ECO:0000259" key="5">
    <source>
        <dbReference type="Pfam" id="PF03632"/>
    </source>
</evidence>
<feature type="domain" description="Glycoside hydrolase family 65 central catalytic" evidence="5">
    <location>
        <begin position="357"/>
        <end position="752"/>
    </location>
</feature>
<dbReference type="PANTHER" id="PTHR11051">
    <property type="entry name" value="GLYCOSYL HYDROLASE-RELATED"/>
    <property type="match status" value="1"/>
</dbReference>
<dbReference type="Gene3D" id="1.50.10.10">
    <property type="match status" value="1"/>
</dbReference>
<dbReference type="SUPFAM" id="SSF48208">
    <property type="entry name" value="Six-hairpin glycosidases"/>
    <property type="match status" value="1"/>
</dbReference>
<dbReference type="InterPro" id="IPR012341">
    <property type="entry name" value="6hp_glycosidase-like_sf"/>
</dbReference>
<protein>
    <submittedName>
        <fullName evidence="7">Glycoside hydrolase family 65 protein</fullName>
    </submittedName>
</protein>
<dbReference type="GO" id="GO:0016787">
    <property type="term" value="F:hydrolase activity"/>
    <property type="evidence" value="ECO:0007669"/>
    <property type="project" value="UniProtKB-KW"/>
</dbReference>
<dbReference type="InterPro" id="IPR008928">
    <property type="entry name" value="6-hairpin_glycosidase_sf"/>
</dbReference>
<dbReference type="InterPro" id="IPR037018">
    <property type="entry name" value="GH65_N"/>
</dbReference>
<evidence type="ECO:0000256" key="2">
    <source>
        <dbReference type="ARBA" id="ARBA00022676"/>
    </source>
</evidence>
<feature type="region of interest" description="Disordered" evidence="4">
    <location>
        <begin position="1"/>
        <end position="33"/>
    </location>
</feature>
<dbReference type="Pfam" id="PF03636">
    <property type="entry name" value="Glyco_hydro_65N"/>
    <property type="match status" value="1"/>
</dbReference>
<comment type="caution">
    <text evidence="7">The sequence shown here is derived from an EMBL/GenBank/DDBJ whole genome shotgun (WGS) entry which is preliminary data.</text>
</comment>
<comment type="similarity">
    <text evidence="1">Belongs to the glycosyl hydrolase 65 family.</text>
</comment>
<proteinExistence type="inferred from homology"/>
<keyword evidence="7" id="KW-0378">Hydrolase</keyword>
<feature type="domain" description="Glycoside hydrolase family 65 N-terminal" evidence="6">
    <location>
        <begin position="45"/>
        <end position="305"/>
    </location>
</feature>
<evidence type="ECO:0000256" key="3">
    <source>
        <dbReference type="ARBA" id="ARBA00022679"/>
    </source>
</evidence>
<keyword evidence="2" id="KW-0328">Glycosyltransferase</keyword>
<dbReference type="Gene3D" id="2.70.98.40">
    <property type="entry name" value="Glycoside hydrolase, family 65, N-terminal domain"/>
    <property type="match status" value="1"/>
</dbReference>
<dbReference type="Pfam" id="PF03632">
    <property type="entry name" value="Glyco_hydro_65m"/>
    <property type="match status" value="1"/>
</dbReference>
<evidence type="ECO:0000256" key="4">
    <source>
        <dbReference type="SAM" id="MobiDB-lite"/>
    </source>
</evidence>
<sequence length="837" mass="93578">MDAARPANPADQANPADPTRPPDPVSRWESWAEGERQVDGWEWEYVGYDPREERLREALCTLSNGYFATRGAAPETAAGPAHYPGTYVAGLYNRLTSSLAGRRLPHEEVVNLPNWLPLRFRVHPEDGEVGDWFTPDQHPDGLLRYHQQLDLRRGVLTRELRLRDPRGHHLNVSQSRLVSMADPHLAALRTEFSAEGWSGSIEVESAIDGLVGNTGVARYRDLASHHLTRMGTGAEEPDVVWLSCRTSTSDVRVVLAARTSATPAGPPEAVRNRLSDYHAAQRLRLPIAPGRPVAVEKVVALHTSRDTVIAGPLPAALERVRTAPDFAGLLDEHTAAWARLWRRADLQVPGEAGHVLRVHMFHLLQTLSPHSADLDVGVPARGLHGEAYRGHVFWDELFVLPYLNLHFPELSRALMGYRHRRLPAALRAAAAAGREGAMYPWQSGSDGGEETPEVHLNPRSGRWLPDNSRLQHHVGSAVAYNVWRYGQATGDTEFTHTRGAEMLTQIARFWAALAEYDQDTERYRIRGVVGPDEYHEGYPDARHAGLDDNAYTNVMASWTLARAAELVRTMPASRRTELADVIGLIDGEPERWDEVSRRLRVPFHQGVISQFDGYGELAELDWDRYRRRYGDIRRLDRLLESEGDSVNRYQASKQADVLMLGYLLTPGELTEQFARMGYELTEEQWRATVDYYLRRTSHGSTLSGVVHAWVLARARHQDAWEHVKEALASDVADVQGGTTAEGIHLGAMAGTLDLVQRGLTGLRSEGGALWLDPSPLPQLQEFGFSLRHRGVGLRLRMRPGQLWAGVPPWEESTVRLVLADRMVEVAPGQETTLRLPD</sequence>
<gene>
    <name evidence="7" type="ORF">RM844_05185</name>
</gene>
<dbReference type="InterPro" id="IPR005195">
    <property type="entry name" value="Glyco_hydro_65_M"/>
</dbReference>
<keyword evidence="3" id="KW-0808">Transferase</keyword>
<keyword evidence="8" id="KW-1185">Reference proteome</keyword>
<dbReference type="SUPFAM" id="SSF74650">
    <property type="entry name" value="Galactose mutarotase-like"/>
    <property type="match status" value="1"/>
</dbReference>
<organism evidence="7 8">
    <name type="scientific">Streptomyces chisholmiae</name>
    <dbReference type="NCBI Taxonomy" id="3075540"/>
    <lineage>
        <taxon>Bacteria</taxon>
        <taxon>Bacillati</taxon>
        <taxon>Actinomycetota</taxon>
        <taxon>Actinomycetes</taxon>
        <taxon>Kitasatosporales</taxon>
        <taxon>Streptomycetaceae</taxon>
        <taxon>Streptomyces</taxon>
    </lineage>
</organism>
<accession>A0ABU2JL17</accession>
<reference evidence="8" key="1">
    <citation type="submission" date="2023-07" db="EMBL/GenBank/DDBJ databases">
        <title>30 novel species of actinomycetes from the DSMZ collection.</title>
        <authorList>
            <person name="Nouioui I."/>
        </authorList>
    </citation>
    <scope>NUCLEOTIDE SEQUENCE [LARGE SCALE GENOMIC DNA]</scope>
    <source>
        <strain evidence="8">DSM 44915</strain>
    </source>
</reference>
<dbReference type="InterPro" id="IPR011013">
    <property type="entry name" value="Gal_mutarotase_sf_dom"/>
</dbReference>
<dbReference type="RefSeq" id="WP_311665216.1">
    <property type="nucleotide sequence ID" value="NZ_JAVREO010000002.1"/>
</dbReference>
<evidence type="ECO:0000313" key="8">
    <source>
        <dbReference type="Proteomes" id="UP001183410"/>
    </source>
</evidence>